<dbReference type="VEuPathDB" id="FungiDB:PPTG_16543"/>
<dbReference type="AlphaFoldDB" id="W2KFG5"/>
<feature type="compositionally biased region" description="Pro residues" evidence="4">
    <location>
        <begin position="403"/>
        <end position="412"/>
    </location>
</feature>
<dbReference type="PRINTS" id="PR00080">
    <property type="entry name" value="SDRFAMILY"/>
</dbReference>
<keyword evidence="3" id="KW-0238">DNA-binding</keyword>
<keyword evidence="1" id="KW-0521">NADP</keyword>
<dbReference type="InterPro" id="IPR036291">
    <property type="entry name" value="NAD(P)-bd_dom_sf"/>
</dbReference>
<dbReference type="Pfam" id="PF00106">
    <property type="entry name" value="adh_short"/>
    <property type="match status" value="2"/>
</dbReference>
<dbReference type="PANTHER" id="PTHR43544">
    <property type="entry name" value="SHORT-CHAIN DEHYDROGENASE/REDUCTASE"/>
    <property type="match status" value="1"/>
</dbReference>
<evidence type="ECO:0000256" key="2">
    <source>
        <dbReference type="ARBA" id="ARBA00023002"/>
    </source>
</evidence>
<dbReference type="PANTHER" id="PTHR43544:SF7">
    <property type="entry name" value="NADB-LER2"/>
    <property type="match status" value="1"/>
</dbReference>
<dbReference type="SUPFAM" id="SSF51735">
    <property type="entry name" value="NAD(P)-binding Rossmann-fold domains"/>
    <property type="match status" value="2"/>
</dbReference>
<dbReference type="InterPro" id="IPR006600">
    <property type="entry name" value="HTH_CenpB_DNA-bd_dom"/>
</dbReference>
<dbReference type="OrthoDB" id="1933717at2759"/>
<gene>
    <name evidence="6" type="ORF">L917_16296</name>
</gene>
<feature type="region of interest" description="Disordered" evidence="4">
    <location>
        <begin position="372"/>
        <end position="412"/>
    </location>
</feature>
<dbReference type="Gene3D" id="3.40.50.720">
    <property type="entry name" value="NAD(P)-binding Rossmann-like Domain"/>
    <property type="match status" value="2"/>
</dbReference>
<reference evidence="6" key="1">
    <citation type="submission" date="2013-11" db="EMBL/GenBank/DDBJ databases">
        <title>The Genome Sequence of Phytophthora parasitica CHvinca01.</title>
        <authorList>
            <consortium name="The Broad Institute Genomics Platform"/>
            <person name="Russ C."/>
            <person name="Tyler B."/>
            <person name="Panabieres F."/>
            <person name="Shan W."/>
            <person name="Tripathy S."/>
            <person name="Grunwald N."/>
            <person name="Machado M."/>
            <person name="Johnson C.S."/>
            <person name="Arredondo F."/>
            <person name="Hong C."/>
            <person name="Coffey M."/>
            <person name="Young S.K."/>
            <person name="Zeng Q."/>
            <person name="Gargeya S."/>
            <person name="Fitzgerald M."/>
            <person name="Abouelleil A."/>
            <person name="Alvarado L."/>
            <person name="Chapman S.B."/>
            <person name="Gainer-Dewar J."/>
            <person name="Goldberg J."/>
            <person name="Griggs A."/>
            <person name="Gujja S."/>
            <person name="Hansen M."/>
            <person name="Howarth C."/>
            <person name="Imamovic A."/>
            <person name="Ireland A."/>
            <person name="Larimer J."/>
            <person name="McCowan C."/>
            <person name="Murphy C."/>
            <person name="Pearson M."/>
            <person name="Poon T.W."/>
            <person name="Priest M."/>
            <person name="Roberts A."/>
            <person name="Saif S."/>
            <person name="Shea T."/>
            <person name="Sykes S."/>
            <person name="Wortman J."/>
            <person name="Nusbaum C."/>
            <person name="Birren B."/>
        </authorList>
    </citation>
    <scope>NUCLEOTIDE SEQUENCE [LARGE SCALE GENOMIC DNA]</scope>
    <source>
        <strain evidence="6">CHvinca01</strain>
    </source>
</reference>
<protein>
    <recommendedName>
        <fullName evidence="5">HTH CENPB-type domain-containing protein</fullName>
    </recommendedName>
</protein>
<sequence length="649" mass="70272">MATKTVLITGGNRGIGLAFAQHYVKQGWNVIATARNVDGAEELKNLKPRKILTLDTGDEQSILSVAKALEGVAVDLLINNSGISIGGGLDVTTKEDLMRQFEVNTVGPFLLTRALLPNLRLAVAAHGQAFVAQITSRMGSIADNGSGGSYGYRASKTALNMVTQSLALDLQQEKIGCLLLHPGHVNTAIINFTGTVEADDSVAGMYRAPVKMVQWMTVAQKFELIQKHRQNPSLSTRKLALWAHEAFNLPTGPTAATVSRVLKSAEEIEDKQRHGITRKGHGVSCPELDVALKLYVDSCVQNHMHLTRRLLVDKAREILATIPDAPTLNLSDGWLTSFMRRHGMGLRPRSLQTDGEGGDSEIQFEPMMSTRIQAAASSSRPGGRKATSNTQRRTRPMQLGLVTPPPPAPQAPAPVYTGPKRTVLITGADNCTGVAFVQHYMREGWDVIAACPEGEMCFKVMQLAPWKIVAMDPGYKDSVDAAAEALMDVPIDLLINNARLFTKGYMHSTTPEDCIHQYEVNALGPFIVSRALLQNLRLGVRDRGMAFVANVSSRVGSISENLAGGSYGFRASMSALHMFTKTLVADFLPHKIGCVLLHSGIDDKPDGVPSSADVRPEESVAGMAQVIARTRLGEPLHLRHFGNGDAINW</sequence>
<accession>W2KFG5</accession>
<dbReference type="PROSITE" id="PS51253">
    <property type="entry name" value="HTH_CENPB"/>
    <property type="match status" value="1"/>
</dbReference>
<dbReference type="SUPFAM" id="SSF46689">
    <property type="entry name" value="Homeodomain-like"/>
    <property type="match status" value="1"/>
</dbReference>
<dbReference type="Proteomes" id="UP000054423">
    <property type="component" value="Unassembled WGS sequence"/>
</dbReference>
<dbReference type="GO" id="GO:0016491">
    <property type="term" value="F:oxidoreductase activity"/>
    <property type="evidence" value="ECO:0007669"/>
    <property type="project" value="UniProtKB-KW"/>
</dbReference>
<dbReference type="CDD" id="cd05325">
    <property type="entry name" value="carb_red_sniffer_like_SDR_c"/>
    <property type="match status" value="1"/>
</dbReference>
<dbReference type="EMBL" id="KI681966">
    <property type="protein sequence ID" value="ETL83817.1"/>
    <property type="molecule type" value="Genomic_DNA"/>
</dbReference>
<evidence type="ECO:0000313" key="6">
    <source>
        <dbReference type="EMBL" id="ETL83817.1"/>
    </source>
</evidence>
<dbReference type="InterPro" id="IPR051468">
    <property type="entry name" value="Fungal_SecMetab_SDRs"/>
</dbReference>
<evidence type="ECO:0000256" key="1">
    <source>
        <dbReference type="ARBA" id="ARBA00022857"/>
    </source>
</evidence>
<evidence type="ECO:0000259" key="5">
    <source>
        <dbReference type="PROSITE" id="PS51253"/>
    </source>
</evidence>
<dbReference type="Gene3D" id="1.10.10.60">
    <property type="entry name" value="Homeodomain-like"/>
    <property type="match status" value="1"/>
</dbReference>
<evidence type="ECO:0000256" key="3">
    <source>
        <dbReference type="ARBA" id="ARBA00023125"/>
    </source>
</evidence>
<feature type="domain" description="HTH CENPB-type" evidence="5">
    <location>
        <begin position="276"/>
        <end position="348"/>
    </location>
</feature>
<feature type="compositionally biased region" description="Polar residues" evidence="4">
    <location>
        <begin position="372"/>
        <end position="391"/>
    </location>
</feature>
<organism evidence="6">
    <name type="scientific">Phytophthora nicotianae</name>
    <name type="common">Potato buckeye rot agent</name>
    <name type="synonym">Phytophthora parasitica</name>
    <dbReference type="NCBI Taxonomy" id="4792"/>
    <lineage>
        <taxon>Eukaryota</taxon>
        <taxon>Sar</taxon>
        <taxon>Stramenopiles</taxon>
        <taxon>Oomycota</taxon>
        <taxon>Peronosporomycetes</taxon>
        <taxon>Peronosporales</taxon>
        <taxon>Peronosporaceae</taxon>
        <taxon>Phytophthora</taxon>
    </lineage>
</organism>
<keyword evidence="2" id="KW-0560">Oxidoreductase</keyword>
<evidence type="ECO:0000256" key="4">
    <source>
        <dbReference type="SAM" id="MobiDB-lite"/>
    </source>
</evidence>
<dbReference type="GO" id="GO:0003677">
    <property type="term" value="F:DNA binding"/>
    <property type="evidence" value="ECO:0007669"/>
    <property type="project" value="UniProtKB-KW"/>
</dbReference>
<dbReference type="GO" id="GO:0005737">
    <property type="term" value="C:cytoplasm"/>
    <property type="evidence" value="ECO:0007669"/>
    <property type="project" value="TreeGrafter"/>
</dbReference>
<dbReference type="PRINTS" id="PR00081">
    <property type="entry name" value="GDHRDH"/>
</dbReference>
<dbReference type="InterPro" id="IPR002347">
    <property type="entry name" value="SDR_fam"/>
</dbReference>
<proteinExistence type="predicted"/>
<dbReference type="InterPro" id="IPR009057">
    <property type="entry name" value="Homeodomain-like_sf"/>
</dbReference>
<dbReference type="SMART" id="SM00674">
    <property type="entry name" value="CENPB"/>
    <property type="match status" value="1"/>
</dbReference>
<name>W2KFG5_PHYNI</name>
<dbReference type="VEuPathDB" id="FungiDB:PPTG_16544"/>
<dbReference type="Pfam" id="PF03221">
    <property type="entry name" value="HTH_Tnp_Tc5"/>
    <property type="match status" value="1"/>
</dbReference>